<accession>X0Z7R7</accession>
<protein>
    <submittedName>
        <fullName evidence="1">Uncharacterized protein</fullName>
    </submittedName>
</protein>
<dbReference type="EMBL" id="BART01006013">
    <property type="protein sequence ID" value="GAG56418.1"/>
    <property type="molecule type" value="Genomic_DNA"/>
</dbReference>
<comment type="caution">
    <text evidence="1">The sequence shown here is derived from an EMBL/GenBank/DDBJ whole genome shotgun (WGS) entry which is preliminary data.</text>
</comment>
<sequence>MSQLEISVKIIGFGFLRNFFNSDACRFNIAGYIIKNKHIPIGIEIPPTCNEFIASPISGTN</sequence>
<proteinExistence type="predicted"/>
<gene>
    <name evidence="1" type="ORF">S01H4_13667</name>
</gene>
<organism evidence="1">
    <name type="scientific">marine sediment metagenome</name>
    <dbReference type="NCBI Taxonomy" id="412755"/>
    <lineage>
        <taxon>unclassified sequences</taxon>
        <taxon>metagenomes</taxon>
        <taxon>ecological metagenomes</taxon>
    </lineage>
</organism>
<evidence type="ECO:0000313" key="1">
    <source>
        <dbReference type="EMBL" id="GAG56418.1"/>
    </source>
</evidence>
<dbReference type="AlphaFoldDB" id="X0Z7R7"/>
<feature type="non-terminal residue" evidence="1">
    <location>
        <position position="61"/>
    </location>
</feature>
<reference evidence="1" key="1">
    <citation type="journal article" date="2014" name="Front. Microbiol.">
        <title>High frequency of phylogenetically diverse reductive dehalogenase-homologous genes in deep subseafloor sedimentary metagenomes.</title>
        <authorList>
            <person name="Kawai M."/>
            <person name="Futagami T."/>
            <person name="Toyoda A."/>
            <person name="Takaki Y."/>
            <person name="Nishi S."/>
            <person name="Hori S."/>
            <person name="Arai W."/>
            <person name="Tsubouchi T."/>
            <person name="Morono Y."/>
            <person name="Uchiyama I."/>
            <person name="Ito T."/>
            <person name="Fujiyama A."/>
            <person name="Inagaki F."/>
            <person name="Takami H."/>
        </authorList>
    </citation>
    <scope>NUCLEOTIDE SEQUENCE</scope>
    <source>
        <strain evidence="1">Expedition CK06-06</strain>
    </source>
</reference>
<name>X0Z7R7_9ZZZZ</name>